<comment type="caution">
    <text evidence="1">The sequence shown here is derived from an EMBL/GenBank/DDBJ whole genome shotgun (WGS) entry which is preliminary data.</text>
</comment>
<keyword evidence="2" id="KW-1185">Reference proteome</keyword>
<name>A0ACC2TG17_9FUNG</name>
<accession>A0ACC2TG17</accession>
<gene>
    <name evidence="1" type="ORF">DSO57_1016182</name>
</gene>
<organism evidence="1 2">
    <name type="scientific">Entomophthora muscae</name>
    <dbReference type="NCBI Taxonomy" id="34485"/>
    <lineage>
        <taxon>Eukaryota</taxon>
        <taxon>Fungi</taxon>
        <taxon>Fungi incertae sedis</taxon>
        <taxon>Zoopagomycota</taxon>
        <taxon>Entomophthoromycotina</taxon>
        <taxon>Entomophthoromycetes</taxon>
        <taxon>Entomophthorales</taxon>
        <taxon>Entomophthoraceae</taxon>
        <taxon>Entomophthora</taxon>
    </lineage>
</organism>
<evidence type="ECO:0000313" key="2">
    <source>
        <dbReference type="Proteomes" id="UP001165960"/>
    </source>
</evidence>
<dbReference type="Proteomes" id="UP001165960">
    <property type="component" value="Unassembled WGS sequence"/>
</dbReference>
<sequence length="442" mass="50729">MLLPAVILDEVLYFLDTSSLLELRQACREFLQIAMPLLPRVHTLQSVLDPDYVEFLQRKGTRFKGLVVEDALAFQEFQSQGLKFSILFPNLRSISFGDVFNSEFCDLAALTKDCLGLKRLKHVSIDTFATNALHGLEALVRKVDSLYVTDLSCEYFSFFQSLTNLKEFSLSADYIYSLNVNNTPTDLFKEVVLIHRNSMPVISYIATPKHCCVWMEYHDGSAEYHLKISHDQYIKHRDIIVECSFETLFPDNYYYLDSLESLANLVAIPGLVEQCLVRESEDIKQSNIPRKFLLKNCPSLSIEMLGHTQDELRIEPFQTTELSFKVHSDTVCKFFPWIISCFPLLQRLHIGNSVGDEILPLEASCFPNLVRFYSQCKQSDRFWASLVKAAPNLLYIHTDTVATSISEFEKLKPQLQLLPYRNILGNSGDIHELSGFNKHLYQ</sequence>
<evidence type="ECO:0000313" key="1">
    <source>
        <dbReference type="EMBL" id="KAJ9073471.1"/>
    </source>
</evidence>
<reference evidence="1" key="1">
    <citation type="submission" date="2022-04" db="EMBL/GenBank/DDBJ databases">
        <title>Genome of the entomopathogenic fungus Entomophthora muscae.</title>
        <authorList>
            <person name="Elya C."/>
            <person name="Lovett B.R."/>
            <person name="Lee E."/>
            <person name="Macias A.M."/>
            <person name="Hajek A.E."/>
            <person name="De Bivort B.L."/>
            <person name="Kasson M.T."/>
            <person name="De Fine Licht H.H."/>
            <person name="Stajich J.E."/>
        </authorList>
    </citation>
    <scope>NUCLEOTIDE SEQUENCE</scope>
    <source>
        <strain evidence="1">Berkeley</strain>
    </source>
</reference>
<protein>
    <submittedName>
        <fullName evidence="1">Uncharacterized protein</fullName>
    </submittedName>
</protein>
<dbReference type="EMBL" id="QTSX02002905">
    <property type="protein sequence ID" value="KAJ9073471.1"/>
    <property type="molecule type" value="Genomic_DNA"/>
</dbReference>
<proteinExistence type="predicted"/>